<dbReference type="Pfam" id="PF13855">
    <property type="entry name" value="LRR_8"/>
    <property type="match status" value="2"/>
</dbReference>
<dbReference type="SUPFAM" id="SSF52058">
    <property type="entry name" value="L domain-like"/>
    <property type="match status" value="3"/>
</dbReference>
<keyword evidence="3" id="KW-0677">Repeat</keyword>
<evidence type="ECO:0000256" key="4">
    <source>
        <dbReference type="SAM" id="SignalP"/>
    </source>
</evidence>
<dbReference type="AlphaFoldDB" id="A0A834IFA5"/>
<reference evidence="5" key="1">
    <citation type="submission" date="2020-08" db="EMBL/GenBank/DDBJ databases">
        <title>Genome sequencing and assembly of the red palm weevil Rhynchophorus ferrugineus.</title>
        <authorList>
            <person name="Dias G.B."/>
            <person name="Bergman C.M."/>
            <person name="Manee M."/>
        </authorList>
    </citation>
    <scope>NUCLEOTIDE SEQUENCE</scope>
    <source>
        <strain evidence="5">AA-2017</strain>
        <tissue evidence="5">Whole larva</tissue>
    </source>
</reference>
<dbReference type="Proteomes" id="UP000625711">
    <property type="component" value="Unassembled WGS sequence"/>
</dbReference>
<keyword evidence="1" id="KW-0433">Leucine-rich repeat</keyword>
<dbReference type="InterPro" id="IPR003591">
    <property type="entry name" value="Leu-rich_rpt_typical-subtyp"/>
</dbReference>
<accession>A0A834IFA5</accession>
<dbReference type="PANTHER" id="PTHR24373">
    <property type="entry name" value="SLIT RELATED LEUCINE-RICH REPEAT NEURONAL PROTEIN"/>
    <property type="match status" value="1"/>
</dbReference>
<name>A0A834IFA5_RHYFE</name>
<feature type="signal peptide" evidence="4">
    <location>
        <begin position="1"/>
        <end position="22"/>
    </location>
</feature>
<dbReference type="FunFam" id="3.80.10.10:FF:001164">
    <property type="entry name" value="GH01279p"/>
    <property type="match status" value="1"/>
</dbReference>
<evidence type="ECO:0000313" key="6">
    <source>
        <dbReference type="Proteomes" id="UP000625711"/>
    </source>
</evidence>
<dbReference type="InterPro" id="IPR001611">
    <property type="entry name" value="Leu-rich_rpt"/>
</dbReference>
<dbReference type="SMART" id="SM00369">
    <property type="entry name" value="LRR_TYP"/>
    <property type="match status" value="6"/>
</dbReference>
<organism evidence="5 6">
    <name type="scientific">Rhynchophorus ferrugineus</name>
    <name type="common">Red palm weevil</name>
    <name type="synonym">Curculio ferrugineus</name>
    <dbReference type="NCBI Taxonomy" id="354439"/>
    <lineage>
        <taxon>Eukaryota</taxon>
        <taxon>Metazoa</taxon>
        <taxon>Ecdysozoa</taxon>
        <taxon>Arthropoda</taxon>
        <taxon>Hexapoda</taxon>
        <taxon>Insecta</taxon>
        <taxon>Pterygota</taxon>
        <taxon>Neoptera</taxon>
        <taxon>Endopterygota</taxon>
        <taxon>Coleoptera</taxon>
        <taxon>Polyphaga</taxon>
        <taxon>Cucujiformia</taxon>
        <taxon>Curculionidae</taxon>
        <taxon>Dryophthorinae</taxon>
        <taxon>Rhynchophorus</taxon>
    </lineage>
</organism>
<evidence type="ECO:0000256" key="3">
    <source>
        <dbReference type="ARBA" id="ARBA00022737"/>
    </source>
</evidence>
<dbReference type="EMBL" id="JAACXV010013657">
    <property type="protein sequence ID" value="KAF7272907.1"/>
    <property type="molecule type" value="Genomic_DNA"/>
</dbReference>
<dbReference type="Pfam" id="PF13306">
    <property type="entry name" value="LRR_5"/>
    <property type="match status" value="2"/>
</dbReference>
<protein>
    <submittedName>
        <fullName evidence="5">Uncharacterized protein</fullName>
    </submittedName>
</protein>
<evidence type="ECO:0000256" key="2">
    <source>
        <dbReference type="ARBA" id="ARBA00022729"/>
    </source>
</evidence>
<sequence>MDTIWRIIILSISLILFPSVYGEKCFHTVNDENVTILCQNATVDDYLDNIFEMKINIRDFLDDNTTNISIRLNNCNFSHVDEWIYTPWEEYMKQVVELRITNSSVNHIRSLSKFKQLRILDLSSNNLSDYTFLSRMTSITHLHLGHSNFSPHSFLFAYIMRETTKLSILDLSYSNLTNFTIPINVRGAIKGYDLSHSDNLTEIVFESSLGDVRPYLNFDGNRNLRKIQHTYNENYFICVSSLDWSNSHVNFTDTLKNLRVSDKIILKDNYLSVLNETTLNLTRLRFHWCLNDLGLSIDLSNTSLVNISDGFFNEQLLNELNLSFNNLSTLEYPLFLESQLVYLNLSSSNISSLSPNVFSNLTVETIDLSNNNLRWLDGIFSRAHTIKKIILSSNPIATITKSAFKKCRDLESLDLTNTYALYSGNVFATLPSLRNFNASFSKSLYTSEILNMNLSNLTIVNSKLDKLNSSSFKGFYKLKKLTFVNSSTSGMSEDVFKGLYSLRNIDIRGLSDLSVDLKIFKPLTYLEVLDLSNYKLKKLQTNLKTLQSLKTLNLSSNALSLEKDSFSGLTKLEILYLTDNKLSSLPAGLFAPLEKLTHLYLNKNDLQQLASGTFSNLNNLEVLDLSNNGLYRTKLHILVSVSMIKMQYLYLQNNNLGSEYAHEDSNIRKNEFKLISTHPSLKQIDINNNEWQCNTLIDLVVIFRDRNISFVPAKPSYKETNINGISCS</sequence>
<dbReference type="InterPro" id="IPR050328">
    <property type="entry name" value="Dev_Immune_Receptor"/>
</dbReference>
<evidence type="ECO:0000313" key="5">
    <source>
        <dbReference type="EMBL" id="KAF7272907.1"/>
    </source>
</evidence>
<gene>
    <name evidence="5" type="ORF">GWI33_014344</name>
</gene>
<dbReference type="PROSITE" id="PS51450">
    <property type="entry name" value="LRR"/>
    <property type="match status" value="3"/>
</dbReference>
<feature type="chain" id="PRO_5032978344" evidence="4">
    <location>
        <begin position="23"/>
        <end position="728"/>
    </location>
</feature>
<comment type="caution">
    <text evidence="5">The sequence shown here is derived from an EMBL/GenBank/DDBJ whole genome shotgun (WGS) entry which is preliminary data.</text>
</comment>
<keyword evidence="2 4" id="KW-0732">Signal</keyword>
<evidence type="ECO:0000256" key="1">
    <source>
        <dbReference type="ARBA" id="ARBA00022614"/>
    </source>
</evidence>
<dbReference type="InterPro" id="IPR032675">
    <property type="entry name" value="LRR_dom_sf"/>
</dbReference>
<dbReference type="Gene3D" id="3.80.10.10">
    <property type="entry name" value="Ribonuclease Inhibitor"/>
    <property type="match status" value="4"/>
</dbReference>
<proteinExistence type="predicted"/>
<dbReference type="OrthoDB" id="2013775at2759"/>
<keyword evidence="6" id="KW-1185">Reference proteome</keyword>
<dbReference type="PANTHER" id="PTHR24373:SF378">
    <property type="entry name" value="FI03225P-RELATED"/>
    <property type="match status" value="1"/>
</dbReference>
<dbReference type="InterPro" id="IPR026906">
    <property type="entry name" value="LRR_5"/>
</dbReference>
<dbReference type="PRINTS" id="PR00019">
    <property type="entry name" value="LEURICHRPT"/>
</dbReference>